<feature type="domain" description="HTH araC/xylS-type" evidence="5">
    <location>
        <begin position="188"/>
        <end position="286"/>
    </location>
</feature>
<evidence type="ECO:0000256" key="1">
    <source>
        <dbReference type="ARBA" id="ARBA00023015"/>
    </source>
</evidence>
<comment type="caution">
    <text evidence="6">The sequence shown here is derived from an EMBL/GenBank/DDBJ whole genome shotgun (WGS) entry which is preliminary data.</text>
</comment>
<reference evidence="6 7" key="1">
    <citation type="submission" date="2019-03" db="EMBL/GenBank/DDBJ databases">
        <title>Genomic Encyclopedia of Type Strains, Phase IV (KMG-IV): sequencing the most valuable type-strain genomes for metagenomic binning, comparative biology and taxonomic classification.</title>
        <authorList>
            <person name="Goeker M."/>
        </authorList>
    </citation>
    <scope>NUCLEOTIDE SEQUENCE [LARGE SCALE GENOMIC DNA]</scope>
    <source>
        <strain evidence="6 7">DSM 28404</strain>
    </source>
</reference>
<proteinExistence type="predicted"/>
<keyword evidence="2" id="KW-0238">DNA-binding</keyword>
<keyword evidence="3" id="KW-0010">Activator</keyword>
<dbReference type="InterPro" id="IPR020449">
    <property type="entry name" value="Tscrpt_reg_AraC-type_HTH"/>
</dbReference>
<dbReference type="PRINTS" id="PR00032">
    <property type="entry name" value="HTHARAC"/>
</dbReference>
<evidence type="ECO:0000259" key="5">
    <source>
        <dbReference type="PROSITE" id="PS01124"/>
    </source>
</evidence>
<dbReference type="Pfam" id="PF02311">
    <property type="entry name" value="AraC_binding"/>
    <property type="match status" value="1"/>
</dbReference>
<dbReference type="SUPFAM" id="SSF46689">
    <property type="entry name" value="Homeodomain-like"/>
    <property type="match status" value="2"/>
</dbReference>
<dbReference type="InterPro" id="IPR018060">
    <property type="entry name" value="HTH_AraC"/>
</dbReference>
<sequence>MNKGYLMLQYTLAEQKISIFENCQQPKLLFIANTCDESGMHPRMLHKHDDHLEIVFVAKGYGNYMIDGQQYDTKEGDILIFNQGVIHDEMAQLNSTMTFYCCGITNLKLKGLAQNCLFDVDAPAVIQSGEYKPIIEQLLSLMFTQAKTQHNYTPEFCHHLLVSLLAVIVNLPKTAIKTIFYKKLTLVDQVREFLERHYAENLSLPDIAARFNVSTYYLSHLFKAKTGFSPIQYLNRCRIGEAQSLLQFSKQSITQVASTVGYENTNYFTVAFSNAIGISPSAYRNLWAGKNK</sequence>
<dbReference type="GO" id="GO:0043565">
    <property type="term" value="F:sequence-specific DNA binding"/>
    <property type="evidence" value="ECO:0007669"/>
    <property type="project" value="InterPro"/>
</dbReference>
<organism evidence="6 7">
    <name type="scientific">Cricetibacter osteomyelitidis</name>
    <dbReference type="NCBI Taxonomy" id="1521931"/>
    <lineage>
        <taxon>Bacteria</taxon>
        <taxon>Pseudomonadati</taxon>
        <taxon>Pseudomonadota</taxon>
        <taxon>Gammaproteobacteria</taxon>
        <taxon>Pasteurellales</taxon>
        <taxon>Pasteurellaceae</taxon>
        <taxon>Cricetibacter</taxon>
    </lineage>
</organism>
<dbReference type="InterPro" id="IPR009057">
    <property type="entry name" value="Homeodomain-like_sf"/>
</dbReference>
<dbReference type="InterPro" id="IPR003313">
    <property type="entry name" value="AraC-bd"/>
</dbReference>
<dbReference type="InterPro" id="IPR018062">
    <property type="entry name" value="HTH_AraC-typ_CS"/>
</dbReference>
<dbReference type="SMART" id="SM00342">
    <property type="entry name" value="HTH_ARAC"/>
    <property type="match status" value="1"/>
</dbReference>
<dbReference type="PANTHER" id="PTHR43280">
    <property type="entry name" value="ARAC-FAMILY TRANSCRIPTIONAL REGULATOR"/>
    <property type="match status" value="1"/>
</dbReference>
<accession>A0A4R2T0D5</accession>
<dbReference type="InterPro" id="IPR037923">
    <property type="entry name" value="HTH-like"/>
</dbReference>
<dbReference type="SUPFAM" id="SSF51215">
    <property type="entry name" value="Regulatory protein AraC"/>
    <property type="match status" value="1"/>
</dbReference>
<dbReference type="Proteomes" id="UP000295763">
    <property type="component" value="Unassembled WGS sequence"/>
</dbReference>
<evidence type="ECO:0000256" key="3">
    <source>
        <dbReference type="ARBA" id="ARBA00023159"/>
    </source>
</evidence>
<evidence type="ECO:0000256" key="2">
    <source>
        <dbReference type="ARBA" id="ARBA00023125"/>
    </source>
</evidence>
<dbReference type="GO" id="GO:0003700">
    <property type="term" value="F:DNA-binding transcription factor activity"/>
    <property type="evidence" value="ECO:0007669"/>
    <property type="project" value="InterPro"/>
</dbReference>
<keyword evidence="7" id="KW-1185">Reference proteome</keyword>
<protein>
    <submittedName>
        <fullName evidence="6">AraC family transcriptional regulator</fullName>
    </submittedName>
</protein>
<dbReference type="PROSITE" id="PS01124">
    <property type="entry name" value="HTH_ARAC_FAMILY_2"/>
    <property type="match status" value="1"/>
</dbReference>
<dbReference type="EMBL" id="SLYB01000015">
    <property type="protein sequence ID" value="TCP94741.1"/>
    <property type="molecule type" value="Genomic_DNA"/>
</dbReference>
<dbReference type="AlphaFoldDB" id="A0A4R2T0D5"/>
<dbReference type="Gene3D" id="1.10.10.60">
    <property type="entry name" value="Homeodomain-like"/>
    <property type="match status" value="2"/>
</dbReference>
<dbReference type="PROSITE" id="PS00041">
    <property type="entry name" value="HTH_ARAC_FAMILY_1"/>
    <property type="match status" value="1"/>
</dbReference>
<evidence type="ECO:0000313" key="7">
    <source>
        <dbReference type="Proteomes" id="UP000295763"/>
    </source>
</evidence>
<dbReference type="Gene3D" id="2.60.120.10">
    <property type="entry name" value="Jelly Rolls"/>
    <property type="match status" value="1"/>
</dbReference>
<name>A0A4R2T0D5_9PAST</name>
<keyword evidence="1" id="KW-0805">Transcription regulation</keyword>
<dbReference type="PANTHER" id="PTHR43280:SF28">
    <property type="entry name" value="HTH-TYPE TRANSCRIPTIONAL ACTIVATOR RHAS"/>
    <property type="match status" value="1"/>
</dbReference>
<dbReference type="InterPro" id="IPR014710">
    <property type="entry name" value="RmlC-like_jellyroll"/>
</dbReference>
<evidence type="ECO:0000313" key="6">
    <source>
        <dbReference type="EMBL" id="TCP94741.1"/>
    </source>
</evidence>
<evidence type="ECO:0000256" key="4">
    <source>
        <dbReference type="ARBA" id="ARBA00023163"/>
    </source>
</evidence>
<dbReference type="Pfam" id="PF12833">
    <property type="entry name" value="HTH_18"/>
    <property type="match status" value="1"/>
</dbReference>
<keyword evidence="4" id="KW-0804">Transcription</keyword>
<gene>
    <name evidence="6" type="ORF">EDC44_11544</name>
</gene>